<keyword evidence="2" id="KW-0472">Membrane</keyword>
<evidence type="ECO:0000313" key="3">
    <source>
        <dbReference type="EMBL" id="KIK44858.1"/>
    </source>
</evidence>
<evidence type="ECO:0000313" key="4">
    <source>
        <dbReference type="Proteomes" id="UP000054485"/>
    </source>
</evidence>
<keyword evidence="2" id="KW-0812">Transmembrane</keyword>
<reference evidence="4" key="2">
    <citation type="submission" date="2015-01" db="EMBL/GenBank/DDBJ databases">
        <title>Evolutionary Origins and Diversification of the Mycorrhizal Mutualists.</title>
        <authorList>
            <consortium name="DOE Joint Genome Institute"/>
            <consortium name="Mycorrhizal Genomics Consortium"/>
            <person name="Kohler A."/>
            <person name="Kuo A."/>
            <person name="Nagy L.G."/>
            <person name="Floudas D."/>
            <person name="Copeland A."/>
            <person name="Barry K.W."/>
            <person name="Cichocki N."/>
            <person name="Veneault-Fourrey C."/>
            <person name="LaButti K."/>
            <person name="Lindquist E.A."/>
            <person name="Lipzen A."/>
            <person name="Lundell T."/>
            <person name="Morin E."/>
            <person name="Murat C."/>
            <person name="Riley R."/>
            <person name="Ohm R."/>
            <person name="Sun H."/>
            <person name="Tunlid A."/>
            <person name="Henrissat B."/>
            <person name="Grigoriev I.V."/>
            <person name="Hibbett D.S."/>
            <person name="Martin F."/>
        </authorList>
    </citation>
    <scope>NUCLEOTIDE SEQUENCE [LARGE SCALE GENOMIC DNA]</scope>
    <source>
        <strain evidence="4">UH-Slu-Lm8-n1</strain>
    </source>
</reference>
<protein>
    <submittedName>
        <fullName evidence="3">Unplaced genomic scaffold CY34scaffold_51, whole genome shotgun sequence</fullName>
    </submittedName>
</protein>
<dbReference type="InParanoid" id="A0A0D0BNU6"/>
<dbReference type="OrthoDB" id="3184377at2759"/>
<dbReference type="HOGENOM" id="CLU_2251835_0_0_1"/>
<gene>
    <name evidence="3" type="ORF">CY34DRAFT_78993</name>
</gene>
<keyword evidence="4" id="KW-1185">Reference proteome</keyword>
<keyword evidence="2" id="KW-1133">Transmembrane helix</keyword>
<sequence length="104" mass="11518">MQWEGHNIVTNIRAARAENPSEAASLNGHKALTPIIAGSVCGGVLAIAWIVGLIWYLLKRRKPKDWNPPEENNETEQYIIPPDPAILQGNNKPDEPSARIFVPQ</sequence>
<reference evidence="3 4" key="1">
    <citation type="submission" date="2014-04" db="EMBL/GenBank/DDBJ databases">
        <authorList>
            <consortium name="DOE Joint Genome Institute"/>
            <person name="Kuo A."/>
            <person name="Ruytinx J."/>
            <person name="Rineau F."/>
            <person name="Colpaert J."/>
            <person name="Kohler A."/>
            <person name="Nagy L.G."/>
            <person name="Floudas D."/>
            <person name="Copeland A."/>
            <person name="Barry K.W."/>
            <person name="Cichocki N."/>
            <person name="Veneault-Fourrey C."/>
            <person name="LaButti K."/>
            <person name="Lindquist E.A."/>
            <person name="Lipzen A."/>
            <person name="Lundell T."/>
            <person name="Morin E."/>
            <person name="Murat C."/>
            <person name="Sun H."/>
            <person name="Tunlid A."/>
            <person name="Henrissat B."/>
            <person name="Grigoriev I.V."/>
            <person name="Hibbett D.S."/>
            <person name="Martin F."/>
            <person name="Nordberg H.P."/>
            <person name="Cantor M.N."/>
            <person name="Hua S.X."/>
        </authorList>
    </citation>
    <scope>NUCLEOTIDE SEQUENCE [LARGE SCALE GENOMIC DNA]</scope>
    <source>
        <strain evidence="3 4">UH-Slu-Lm8-n1</strain>
    </source>
</reference>
<proteinExistence type="predicted"/>
<feature type="transmembrane region" description="Helical" evidence="2">
    <location>
        <begin position="35"/>
        <end position="58"/>
    </location>
</feature>
<organism evidence="3 4">
    <name type="scientific">Suillus luteus UH-Slu-Lm8-n1</name>
    <dbReference type="NCBI Taxonomy" id="930992"/>
    <lineage>
        <taxon>Eukaryota</taxon>
        <taxon>Fungi</taxon>
        <taxon>Dikarya</taxon>
        <taxon>Basidiomycota</taxon>
        <taxon>Agaricomycotina</taxon>
        <taxon>Agaricomycetes</taxon>
        <taxon>Agaricomycetidae</taxon>
        <taxon>Boletales</taxon>
        <taxon>Suillineae</taxon>
        <taxon>Suillaceae</taxon>
        <taxon>Suillus</taxon>
    </lineage>
</organism>
<accession>A0A0D0BNU6</accession>
<evidence type="ECO:0000256" key="2">
    <source>
        <dbReference type="SAM" id="Phobius"/>
    </source>
</evidence>
<dbReference type="CDD" id="cd12087">
    <property type="entry name" value="TM_EGFR-like"/>
    <property type="match status" value="1"/>
</dbReference>
<dbReference type="Proteomes" id="UP000054485">
    <property type="component" value="Unassembled WGS sequence"/>
</dbReference>
<dbReference type="EMBL" id="KN835182">
    <property type="protein sequence ID" value="KIK44858.1"/>
    <property type="molecule type" value="Genomic_DNA"/>
</dbReference>
<feature type="region of interest" description="Disordered" evidence="1">
    <location>
        <begin position="63"/>
        <end position="104"/>
    </location>
</feature>
<name>A0A0D0BNU6_9AGAM</name>
<evidence type="ECO:0000256" key="1">
    <source>
        <dbReference type="SAM" id="MobiDB-lite"/>
    </source>
</evidence>
<dbReference type="AlphaFoldDB" id="A0A0D0BNU6"/>